<evidence type="ECO:0000256" key="1">
    <source>
        <dbReference type="ARBA" id="ARBA00022729"/>
    </source>
</evidence>
<dbReference type="CDD" id="cd03023">
    <property type="entry name" value="DsbA_Com1_like"/>
    <property type="match status" value="1"/>
</dbReference>
<gene>
    <name evidence="7" type="ORF">KL86APRO_11024</name>
</gene>
<evidence type="ECO:0000256" key="2">
    <source>
        <dbReference type="ARBA" id="ARBA00023002"/>
    </source>
</evidence>
<dbReference type="InterPro" id="IPR001853">
    <property type="entry name" value="DSBA-like_thioredoxin_dom"/>
</dbReference>
<evidence type="ECO:0000256" key="4">
    <source>
        <dbReference type="ARBA" id="ARBA00023284"/>
    </source>
</evidence>
<dbReference type="PANTHER" id="PTHR13887">
    <property type="entry name" value="GLUTATHIONE S-TRANSFERASE KAPPA"/>
    <property type="match status" value="1"/>
</dbReference>
<name>A0A212JH22_9PROT</name>
<dbReference type="InterPro" id="IPR036249">
    <property type="entry name" value="Thioredoxin-like_sf"/>
</dbReference>
<dbReference type="PROSITE" id="PS51352">
    <property type="entry name" value="THIOREDOXIN_2"/>
    <property type="match status" value="1"/>
</dbReference>
<proteinExistence type="predicted"/>
<feature type="signal peptide" evidence="5">
    <location>
        <begin position="1"/>
        <end position="23"/>
    </location>
</feature>
<dbReference type="InterPro" id="IPR013766">
    <property type="entry name" value="Thioredoxin_domain"/>
</dbReference>
<dbReference type="InterPro" id="IPR041205">
    <property type="entry name" value="ScsC_N"/>
</dbReference>
<evidence type="ECO:0000259" key="6">
    <source>
        <dbReference type="PROSITE" id="PS51352"/>
    </source>
</evidence>
<dbReference type="GO" id="GO:0016491">
    <property type="term" value="F:oxidoreductase activity"/>
    <property type="evidence" value="ECO:0007669"/>
    <property type="project" value="UniProtKB-KW"/>
</dbReference>
<dbReference type="SUPFAM" id="SSF52833">
    <property type="entry name" value="Thioredoxin-like"/>
    <property type="match status" value="1"/>
</dbReference>
<keyword evidence="4" id="KW-0676">Redox-active center</keyword>
<feature type="domain" description="Thioredoxin" evidence="6">
    <location>
        <begin position="63"/>
        <end position="245"/>
    </location>
</feature>
<accession>A0A212JH22</accession>
<keyword evidence="3" id="KW-1015">Disulfide bond</keyword>
<dbReference type="PANTHER" id="PTHR13887:SF14">
    <property type="entry name" value="DISULFIDE BOND FORMATION PROTEIN D"/>
    <property type="match status" value="1"/>
</dbReference>
<dbReference type="Gene3D" id="3.40.30.10">
    <property type="entry name" value="Glutaredoxin"/>
    <property type="match status" value="1"/>
</dbReference>
<keyword evidence="1 5" id="KW-0732">Signal</keyword>
<organism evidence="7">
    <name type="scientific">uncultured Alphaproteobacteria bacterium</name>
    <dbReference type="NCBI Taxonomy" id="91750"/>
    <lineage>
        <taxon>Bacteria</taxon>
        <taxon>Pseudomonadati</taxon>
        <taxon>Pseudomonadota</taxon>
        <taxon>Alphaproteobacteria</taxon>
        <taxon>environmental samples</taxon>
    </lineage>
</organism>
<protein>
    <submittedName>
        <fullName evidence="7">27kDa outer membrane protein</fullName>
    </submittedName>
</protein>
<reference evidence="7" key="1">
    <citation type="submission" date="2016-04" db="EMBL/GenBank/DDBJ databases">
        <authorList>
            <person name="Evans L.H."/>
            <person name="Alamgir A."/>
            <person name="Owens N."/>
            <person name="Weber N.D."/>
            <person name="Virtaneva K."/>
            <person name="Barbian K."/>
            <person name="Babar A."/>
            <person name="Rosenke K."/>
        </authorList>
    </citation>
    <scope>NUCLEOTIDE SEQUENCE</scope>
    <source>
        <strain evidence="7">86</strain>
    </source>
</reference>
<dbReference type="Pfam" id="PF01323">
    <property type="entry name" value="DSBA"/>
    <property type="match status" value="1"/>
</dbReference>
<dbReference type="EMBL" id="FLUO01000001">
    <property type="protein sequence ID" value="SBV98545.1"/>
    <property type="molecule type" value="Genomic_DNA"/>
</dbReference>
<dbReference type="Pfam" id="PF18312">
    <property type="entry name" value="ScsC_N"/>
    <property type="match status" value="1"/>
</dbReference>
<dbReference type="AlphaFoldDB" id="A0A212JH22"/>
<keyword evidence="2" id="KW-0560">Oxidoreductase</keyword>
<evidence type="ECO:0000313" key="7">
    <source>
        <dbReference type="EMBL" id="SBV98545.1"/>
    </source>
</evidence>
<sequence>MIRILRRAACLAAICLPLSPALAEEPPLTPAQVQAMRDLVRQTLIENPEILAEAMQALQTKRSAEAAAAQTAAIRDNQGDLVHADDPFLGPKSAKVAVVEFFDYNCGYCRAAFPDLQATLKAHPDARVVVKDLPVLGPESVAVSRLALAARKQGKYAEFHAALMGTRARLDEAAALTVAKTLKLDVDKLKADARAKEVDDTLRRNHALAEALGINGTPSFVIGETLIPGKVSADALAQAIAEAKKTAKN</sequence>
<feature type="chain" id="PRO_5012758564" evidence="5">
    <location>
        <begin position="24"/>
        <end position="249"/>
    </location>
</feature>
<evidence type="ECO:0000256" key="3">
    <source>
        <dbReference type="ARBA" id="ARBA00023157"/>
    </source>
</evidence>
<evidence type="ECO:0000256" key="5">
    <source>
        <dbReference type="SAM" id="SignalP"/>
    </source>
</evidence>